<organism evidence="2 3">
    <name type="scientific">Tunturiibacter lichenicola</name>
    <dbReference type="NCBI Taxonomy" id="2051959"/>
    <lineage>
        <taxon>Bacteria</taxon>
        <taxon>Pseudomonadati</taxon>
        <taxon>Acidobacteriota</taxon>
        <taxon>Terriglobia</taxon>
        <taxon>Terriglobales</taxon>
        <taxon>Acidobacteriaceae</taxon>
        <taxon>Tunturiibacter</taxon>
    </lineage>
</organism>
<reference evidence="2 3" key="1">
    <citation type="submission" date="2020-08" db="EMBL/GenBank/DDBJ databases">
        <title>Genomic Encyclopedia of Type Strains, Phase IV (KMG-V): Genome sequencing to study the core and pangenomes of soil and plant-associated prokaryotes.</title>
        <authorList>
            <person name="Whitman W."/>
        </authorList>
    </citation>
    <scope>NUCLEOTIDE SEQUENCE [LARGE SCALE GENOMIC DNA]</scope>
    <source>
        <strain evidence="2 3">M8US30</strain>
    </source>
</reference>
<dbReference type="EMBL" id="JACHDZ010000006">
    <property type="protein sequence ID" value="MBB5345638.1"/>
    <property type="molecule type" value="Genomic_DNA"/>
</dbReference>
<keyword evidence="1" id="KW-1133">Transmembrane helix</keyword>
<dbReference type="AlphaFoldDB" id="A0A7W8JAD9"/>
<name>A0A7W8JAD9_9BACT</name>
<evidence type="ECO:0000256" key="1">
    <source>
        <dbReference type="SAM" id="Phobius"/>
    </source>
</evidence>
<keyword evidence="1" id="KW-0812">Transmembrane</keyword>
<evidence type="ECO:0000313" key="3">
    <source>
        <dbReference type="Proteomes" id="UP000569092"/>
    </source>
</evidence>
<dbReference type="Proteomes" id="UP000569092">
    <property type="component" value="Unassembled WGS sequence"/>
</dbReference>
<protein>
    <submittedName>
        <fullName evidence="2">Uncharacterized protein</fullName>
    </submittedName>
</protein>
<feature type="transmembrane region" description="Helical" evidence="1">
    <location>
        <begin position="25"/>
        <end position="46"/>
    </location>
</feature>
<proteinExistence type="predicted"/>
<accession>A0A7W8JAD9</accession>
<evidence type="ECO:0000313" key="2">
    <source>
        <dbReference type="EMBL" id="MBB5345638.1"/>
    </source>
</evidence>
<sequence>MFVGEVIVVILSLMNLGVPGSYRQFWQSECIYLAIAGSLALFSVFLERRETIQDGRKPIRHLERPQILVLTIPLGLWLLGIYFLLMHFK</sequence>
<comment type="caution">
    <text evidence="2">The sequence shown here is derived from an EMBL/GenBank/DDBJ whole genome shotgun (WGS) entry which is preliminary data.</text>
</comment>
<gene>
    <name evidence="2" type="ORF">HDF10_003632</name>
</gene>
<keyword evidence="1" id="KW-0472">Membrane</keyword>
<feature type="transmembrane region" description="Helical" evidence="1">
    <location>
        <begin position="67"/>
        <end position="88"/>
    </location>
</feature>